<evidence type="ECO:0000256" key="1">
    <source>
        <dbReference type="SAM" id="MobiDB-lite"/>
    </source>
</evidence>
<sequence length="182" mass="21040">MDDEVARLHALLEAAEKGSAEEQRRRENAEKLAKEEQRRRKEEEERNEKSRPQALPQYLEACHSLSLAIQVVTEKSLTTQGDTTNPTGRIYPRRIVPWDDYPMRQENNWDRLSVHQSFSSDPIFPSSHQLDYVASLIRPIASEMGLRHFERDTVENAVQKLVDEAYNDELLRVRLGILGSVT</sequence>
<feature type="compositionally biased region" description="Basic and acidic residues" evidence="1">
    <location>
        <begin position="14"/>
        <end position="51"/>
    </location>
</feature>
<protein>
    <submittedName>
        <fullName evidence="2">Uncharacterized protein</fullName>
    </submittedName>
</protein>
<dbReference type="VEuPathDB" id="FungiDB:F4678DRAFT_413213"/>
<feature type="region of interest" description="Disordered" evidence="1">
    <location>
        <begin position="12"/>
        <end position="55"/>
    </location>
</feature>
<name>A0A9W8TIN9_9PEZI</name>
<comment type="caution">
    <text evidence="2">The sequence shown here is derived from an EMBL/GenBank/DDBJ whole genome shotgun (WGS) entry which is preliminary data.</text>
</comment>
<dbReference type="EMBL" id="JANPWZ010002534">
    <property type="protein sequence ID" value="KAJ3558009.1"/>
    <property type="molecule type" value="Genomic_DNA"/>
</dbReference>
<reference evidence="2" key="1">
    <citation type="submission" date="2022-07" db="EMBL/GenBank/DDBJ databases">
        <title>Genome Sequence of Xylaria arbuscula.</title>
        <authorList>
            <person name="Buettner E."/>
        </authorList>
    </citation>
    <scope>NUCLEOTIDE SEQUENCE</scope>
    <source>
        <strain evidence="2">VT107</strain>
    </source>
</reference>
<proteinExistence type="predicted"/>
<evidence type="ECO:0000313" key="2">
    <source>
        <dbReference type="EMBL" id="KAJ3558009.1"/>
    </source>
</evidence>
<organism evidence="2 3">
    <name type="scientific">Xylaria arbuscula</name>
    <dbReference type="NCBI Taxonomy" id="114810"/>
    <lineage>
        <taxon>Eukaryota</taxon>
        <taxon>Fungi</taxon>
        <taxon>Dikarya</taxon>
        <taxon>Ascomycota</taxon>
        <taxon>Pezizomycotina</taxon>
        <taxon>Sordariomycetes</taxon>
        <taxon>Xylariomycetidae</taxon>
        <taxon>Xylariales</taxon>
        <taxon>Xylariaceae</taxon>
        <taxon>Xylaria</taxon>
    </lineage>
</organism>
<dbReference type="Proteomes" id="UP001148614">
    <property type="component" value="Unassembled WGS sequence"/>
</dbReference>
<accession>A0A9W8TIN9</accession>
<dbReference type="AlphaFoldDB" id="A0A9W8TIN9"/>
<evidence type="ECO:0000313" key="3">
    <source>
        <dbReference type="Proteomes" id="UP001148614"/>
    </source>
</evidence>
<keyword evidence="3" id="KW-1185">Reference proteome</keyword>
<gene>
    <name evidence="2" type="ORF">NPX13_g9812</name>
</gene>